<dbReference type="Pfam" id="PF01522">
    <property type="entry name" value="Polysacc_deac_1"/>
    <property type="match status" value="1"/>
</dbReference>
<protein>
    <submittedName>
        <fullName evidence="3">Polysaccharide deacetylase family protein</fullName>
    </submittedName>
</protein>
<accession>A0A414NYE7</accession>
<dbReference type="InterPro" id="IPR002509">
    <property type="entry name" value="NODB_dom"/>
</dbReference>
<gene>
    <name evidence="3" type="ORF">DW674_04100</name>
</gene>
<keyword evidence="1" id="KW-0732">Signal</keyword>
<dbReference type="PROSITE" id="PS51677">
    <property type="entry name" value="NODB"/>
    <property type="match status" value="1"/>
</dbReference>
<sequence length="600" mass="66946">MAASWPFSITPVASASAAAAQTALSASSGQPTAKARAAVSSSADVPQEIHEALVRNQGHQAEKWRFIPSTSQSVIFTFGGLSKKEPLVHVLDAMKANEMRGTFFVTERELKRNAENIRLVRSYGQDLGIGLTSIKGGGTAAEYAMQIQRVQNNLQQQYGVTTNIVRQMASSDNEAGMKEAASAMKCWFIGQGLNAVQSKDKQAQSADEVMPHIFGKWTTSLGRNEIVYIRTDYYEKPSLAAEVMMAIKEQKVDNIAYDTYTDNPIDNHQNDSAYRIVSVQDVLDEPAKLYQYPVNPLDLPCEMRPGYGVGYITNKNFQQEFFKRYIGAPGVTMTERVLGFSRREMALADQTGLVKTTAPQTVFLTFDDWGNDESINKLLYVLRKHRVHATFFIITKNMVHNPNLLRAIVADGNEVGSHTDHHVPMLRIDEKGHSRSIEDDEVYRQNVRSSYEKLFGAIGDMKIENGSRYGLTRFLRPPQLAISRDGCAVALDEGFTYLVSGAGSTEDYGAVSMESLEGIMDHIVHKRNGDVRRGAIMIMHMSSTASRTPYALDLLLTKNDQRPEGDPKKFKVGLLGDYLRDGYDQRMTTPKDMREKQIDY</sequence>
<evidence type="ECO:0000259" key="2">
    <source>
        <dbReference type="PROSITE" id="PS51677"/>
    </source>
</evidence>
<feature type="domain" description="NodB homology" evidence="2">
    <location>
        <begin position="360"/>
        <end position="563"/>
    </location>
</feature>
<dbReference type="Gene3D" id="3.20.20.370">
    <property type="entry name" value="Glycoside hydrolase/deacetylase"/>
    <property type="match status" value="2"/>
</dbReference>
<dbReference type="OrthoDB" id="9812065at2"/>
<dbReference type="Proteomes" id="UP000283442">
    <property type="component" value="Unassembled WGS sequence"/>
</dbReference>
<dbReference type="PANTHER" id="PTHR10587">
    <property type="entry name" value="GLYCOSYL TRANSFERASE-RELATED"/>
    <property type="match status" value="1"/>
</dbReference>
<organism evidence="3 4">
    <name type="scientific">Mitsuokella multacida</name>
    <dbReference type="NCBI Taxonomy" id="52226"/>
    <lineage>
        <taxon>Bacteria</taxon>
        <taxon>Bacillati</taxon>
        <taxon>Bacillota</taxon>
        <taxon>Negativicutes</taxon>
        <taxon>Selenomonadales</taxon>
        <taxon>Selenomonadaceae</taxon>
        <taxon>Mitsuokella</taxon>
    </lineage>
</organism>
<feature type="chain" id="PRO_5038729864" evidence="1">
    <location>
        <begin position="18"/>
        <end position="600"/>
    </location>
</feature>
<evidence type="ECO:0000313" key="3">
    <source>
        <dbReference type="EMBL" id="RHF52481.1"/>
    </source>
</evidence>
<proteinExistence type="predicted"/>
<reference evidence="3 4" key="1">
    <citation type="submission" date="2018-08" db="EMBL/GenBank/DDBJ databases">
        <title>A genome reference for cultivated species of the human gut microbiota.</title>
        <authorList>
            <person name="Zou Y."/>
            <person name="Xue W."/>
            <person name="Luo G."/>
        </authorList>
    </citation>
    <scope>NUCLEOTIDE SEQUENCE [LARGE SCALE GENOMIC DNA]</scope>
    <source>
        <strain evidence="3 4">AM25-21AC</strain>
    </source>
</reference>
<evidence type="ECO:0000256" key="1">
    <source>
        <dbReference type="SAM" id="SignalP"/>
    </source>
</evidence>
<dbReference type="EMBL" id="QRHE01000003">
    <property type="protein sequence ID" value="RHF52481.1"/>
    <property type="molecule type" value="Genomic_DNA"/>
</dbReference>
<dbReference type="GO" id="GO:0005975">
    <property type="term" value="P:carbohydrate metabolic process"/>
    <property type="evidence" value="ECO:0007669"/>
    <property type="project" value="InterPro"/>
</dbReference>
<dbReference type="InterPro" id="IPR011330">
    <property type="entry name" value="Glyco_hydro/deAcase_b/a-brl"/>
</dbReference>
<dbReference type="SUPFAM" id="SSF88713">
    <property type="entry name" value="Glycoside hydrolase/deacetylase"/>
    <property type="match status" value="2"/>
</dbReference>
<dbReference type="InterPro" id="IPR050248">
    <property type="entry name" value="Polysacc_deacetylase_ArnD"/>
</dbReference>
<evidence type="ECO:0000313" key="4">
    <source>
        <dbReference type="Proteomes" id="UP000283442"/>
    </source>
</evidence>
<comment type="caution">
    <text evidence="3">The sequence shown here is derived from an EMBL/GenBank/DDBJ whole genome shotgun (WGS) entry which is preliminary data.</text>
</comment>
<dbReference type="GO" id="GO:0016810">
    <property type="term" value="F:hydrolase activity, acting on carbon-nitrogen (but not peptide) bonds"/>
    <property type="evidence" value="ECO:0007669"/>
    <property type="project" value="InterPro"/>
</dbReference>
<name>A0A414NYE7_9FIRM</name>
<feature type="signal peptide" evidence="1">
    <location>
        <begin position="1"/>
        <end position="17"/>
    </location>
</feature>
<dbReference type="CDD" id="cd10917">
    <property type="entry name" value="CE4_NodB_like_6s_7s"/>
    <property type="match status" value="1"/>
</dbReference>
<dbReference type="AlphaFoldDB" id="A0A414NYE7"/>